<gene>
    <name evidence="3" type="primary">spaI</name>
    <name evidence="3" type="ordered locus">cauri_0191</name>
</gene>
<keyword evidence="4" id="KW-1185">Reference proteome</keyword>
<evidence type="ECO:0000313" key="3">
    <source>
        <dbReference type="EMBL" id="ACP31790.1"/>
    </source>
</evidence>
<evidence type="ECO:0000256" key="1">
    <source>
        <dbReference type="SAM" id="MobiDB-lite"/>
    </source>
</evidence>
<dbReference type="RefSeq" id="WP_012714769.1">
    <property type="nucleotide sequence ID" value="NC_012590.1"/>
</dbReference>
<dbReference type="KEGG" id="car:cauri_0191"/>
<dbReference type="GO" id="GO:0005975">
    <property type="term" value="P:carbohydrate metabolic process"/>
    <property type="evidence" value="ECO:0007669"/>
    <property type="project" value="UniProtKB-ARBA"/>
</dbReference>
<dbReference type="eggNOG" id="COG4932">
    <property type="taxonomic scope" value="Bacteria"/>
</dbReference>
<evidence type="ECO:0000313" key="4">
    <source>
        <dbReference type="Proteomes" id="UP000002077"/>
    </source>
</evidence>
<keyword evidence="2" id="KW-1133">Transmembrane helix</keyword>
<dbReference type="Gene3D" id="2.60.40.10">
    <property type="entry name" value="Immunoglobulins"/>
    <property type="match status" value="1"/>
</dbReference>
<feature type="compositionally biased region" description="Pro residues" evidence="1">
    <location>
        <begin position="208"/>
        <end position="242"/>
    </location>
</feature>
<feature type="transmembrane region" description="Helical" evidence="2">
    <location>
        <begin position="252"/>
        <end position="272"/>
    </location>
</feature>
<proteinExistence type="predicted"/>
<organism evidence="3 4">
    <name type="scientific">Corynebacterium aurimucosum (strain ATCC 700975 / DSM 44827 / CIP 107346 / CN-1)</name>
    <name type="common">Corynebacterium nigricans</name>
    <dbReference type="NCBI Taxonomy" id="548476"/>
    <lineage>
        <taxon>Bacteria</taxon>
        <taxon>Bacillati</taxon>
        <taxon>Actinomycetota</taxon>
        <taxon>Actinomycetes</taxon>
        <taxon>Mycobacteriales</taxon>
        <taxon>Corynebacteriaceae</taxon>
        <taxon>Corynebacterium</taxon>
    </lineage>
</organism>
<sequence>MSIAAMRTHGLSSKMGAGLAACAVTGLLISGVSVAEARTVTGNTDGLSLESIDCAGAATLTIVKTPRGDYENKPLSALPEHLVSGFRFSVTRIEGVDITTREGQEKARELSVGEAKKLLSGDSVEIVTDARGRATATGLQEGLYLVHEEGPTKEVEGQWFSKDFLIVVPVGSASQESKEWQCDAVVISKDSPRETPPPPTTVTTTTTPPFPPATTPRITPPPSTVTPPATVPPTQPVPPNENTPPSRLVNTGANVLGVVGVGAVLLLVGFWLTRRRSVQDDSN</sequence>
<evidence type="ECO:0000256" key="2">
    <source>
        <dbReference type="SAM" id="Phobius"/>
    </source>
</evidence>
<protein>
    <submittedName>
        <fullName evidence="3">Surface-anchored fimbrial subunit</fullName>
    </submittedName>
</protein>
<dbReference type="AlphaFoldDB" id="C3PJR9"/>
<dbReference type="HOGENOM" id="CLU_085642_0_0_11"/>
<dbReference type="STRING" id="548476.cauri_0191"/>
<dbReference type="OrthoDB" id="3199332at2"/>
<dbReference type="EMBL" id="CP001601">
    <property type="protein sequence ID" value="ACP31790.1"/>
    <property type="molecule type" value="Genomic_DNA"/>
</dbReference>
<reference evidence="3 4" key="1">
    <citation type="journal article" date="2010" name="BMC Genomics">
        <title>Complete genome sequence and lifestyle of black-pigmented Corynebacterium aurimucosum ATCC 700975 (formerly C. nigricans CN-1) isolated from a vaginal swab of a woman with spontaneous abortion.</title>
        <authorList>
            <person name="Trost E."/>
            <person name="Gotker S."/>
            <person name="Schneider J."/>
            <person name="Schneiker-Bekel S."/>
            <person name="Szczepanowski R."/>
            <person name="Tilker A."/>
            <person name="Viehoever P."/>
            <person name="Arnold W."/>
            <person name="Bekel T."/>
            <person name="Blom J."/>
            <person name="Gartemann K.H."/>
            <person name="Linke B."/>
            <person name="Goesmann A."/>
            <person name="Puhler A."/>
            <person name="Shukla S.K."/>
            <person name="Tauch A."/>
        </authorList>
    </citation>
    <scope>NUCLEOTIDE SEQUENCE [LARGE SCALE GENOMIC DNA]</scope>
    <source>
        <strain evidence="4">ATCC 700975 / DSM 44827 / CIP 107346 / CN-1</strain>
    </source>
</reference>
<accession>C3PJR9</accession>
<dbReference type="GeneID" id="31922815"/>
<dbReference type="InterPro" id="IPR013783">
    <property type="entry name" value="Ig-like_fold"/>
</dbReference>
<keyword evidence="2" id="KW-0812">Transmembrane</keyword>
<keyword evidence="2" id="KW-0472">Membrane</keyword>
<dbReference type="Proteomes" id="UP000002077">
    <property type="component" value="Chromosome"/>
</dbReference>
<name>C3PJR9_CORA7</name>
<feature type="region of interest" description="Disordered" evidence="1">
    <location>
        <begin position="189"/>
        <end position="248"/>
    </location>
</feature>